<dbReference type="InterPro" id="IPR053013">
    <property type="entry name" value="LAT"/>
</dbReference>
<keyword evidence="3" id="KW-1185">Reference proteome</keyword>
<dbReference type="InterPro" id="IPR055100">
    <property type="entry name" value="GNAT_LYC1-like"/>
</dbReference>
<dbReference type="PANTHER" id="PTHR34815:SF2">
    <property type="entry name" value="N-ACETYLTRANSFERASE DOMAIN-CONTAINING PROTEIN"/>
    <property type="match status" value="1"/>
</dbReference>
<evidence type="ECO:0000313" key="2">
    <source>
        <dbReference type="EMBL" id="KAG4416374.1"/>
    </source>
</evidence>
<dbReference type="AlphaFoldDB" id="A0A8H7T7A0"/>
<dbReference type="InterPro" id="IPR016181">
    <property type="entry name" value="Acyl_CoA_acyltransferase"/>
</dbReference>
<dbReference type="EMBL" id="JAFJYH010000188">
    <property type="protein sequence ID" value="KAG4416374.1"/>
    <property type="molecule type" value="Genomic_DNA"/>
</dbReference>
<gene>
    <name evidence="2" type="ORF">IFR04_010483</name>
</gene>
<dbReference type="Gene3D" id="3.40.630.30">
    <property type="match status" value="1"/>
</dbReference>
<sequence length="384" mass="43240">MEFPPGSLPLSTSPDLHLTHPTPAECQRIWTVVYDSWGDALDLPQFLAESEHLLAVPLARDGGMTLWILVDKNLSPNERPILASCETFKKKGLLAREGATDGVQDVVLHGIASVFCDPAHRGRGYAVRMMREIGEVLKTWQVGEGETCVGSLLYSDIGKVYYAKLGWKPVGSNRHLVFSAKNQEGAKSDKVRLLMDADLRELCKRDEELARNRLNQSGKAALMVVPDARHMRWHHGKEDFMCANVLEKECPCKGVLIRNTMGEDRAWTIWTRRFYGGRGDTGRRENTLYILRLVFDNEGATEQDKAEMQESLKMIIEAAQAEAEHWGMGAVKLWDPSPLVIELMQGTGLEYKMVQRDQDCIASLMWYGDGDAPEFVANEKYAWL</sequence>
<dbReference type="Proteomes" id="UP000664132">
    <property type="component" value="Unassembled WGS sequence"/>
</dbReference>
<feature type="domain" description="LYC1 C-terminal" evidence="1">
    <location>
        <begin position="175"/>
        <end position="383"/>
    </location>
</feature>
<evidence type="ECO:0000259" key="1">
    <source>
        <dbReference type="Pfam" id="PF22998"/>
    </source>
</evidence>
<organism evidence="2 3">
    <name type="scientific">Cadophora malorum</name>
    <dbReference type="NCBI Taxonomy" id="108018"/>
    <lineage>
        <taxon>Eukaryota</taxon>
        <taxon>Fungi</taxon>
        <taxon>Dikarya</taxon>
        <taxon>Ascomycota</taxon>
        <taxon>Pezizomycotina</taxon>
        <taxon>Leotiomycetes</taxon>
        <taxon>Helotiales</taxon>
        <taxon>Ploettnerulaceae</taxon>
        <taxon>Cadophora</taxon>
    </lineage>
</organism>
<comment type="caution">
    <text evidence="2">The sequence shown here is derived from an EMBL/GenBank/DDBJ whole genome shotgun (WGS) entry which is preliminary data.</text>
</comment>
<dbReference type="SUPFAM" id="SSF55729">
    <property type="entry name" value="Acyl-CoA N-acyltransferases (Nat)"/>
    <property type="match status" value="1"/>
</dbReference>
<name>A0A8H7T7A0_9HELO</name>
<proteinExistence type="predicted"/>
<protein>
    <recommendedName>
        <fullName evidence="1">LYC1 C-terminal domain-containing protein</fullName>
    </recommendedName>
</protein>
<evidence type="ECO:0000313" key="3">
    <source>
        <dbReference type="Proteomes" id="UP000664132"/>
    </source>
</evidence>
<reference evidence="2" key="1">
    <citation type="submission" date="2021-02" db="EMBL/GenBank/DDBJ databases">
        <title>Genome sequence Cadophora malorum strain M34.</title>
        <authorList>
            <person name="Stefanovic E."/>
            <person name="Vu D."/>
            <person name="Scully C."/>
            <person name="Dijksterhuis J."/>
            <person name="Roader J."/>
            <person name="Houbraken J."/>
        </authorList>
    </citation>
    <scope>NUCLEOTIDE SEQUENCE</scope>
    <source>
        <strain evidence="2">M34</strain>
    </source>
</reference>
<dbReference type="PANTHER" id="PTHR34815">
    <property type="entry name" value="LYSINE ACETYLTRANSFERASE"/>
    <property type="match status" value="1"/>
</dbReference>
<dbReference type="OrthoDB" id="2020070at2759"/>
<dbReference type="Pfam" id="PF22998">
    <property type="entry name" value="GNAT_LYC1-like"/>
    <property type="match status" value="1"/>
</dbReference>
<accession>A0A8H7T7A0</accession>